<proteinExistence type="predicted"/>
<comment type="caution">
    <text evidence="1">The sequence shown here is derived from an EMBL/GenBank/DDBJ whole genome shotgun (WGS) entry which is preliminary data.</text>
</comment>
<gene>
    <name evidence="1" type="ORF">ACFPM1_06120</name>
</gene>
<evidence type="ECO:0000313" key="1">
    <source>
        <dbReference type="EMBL" id="MFC5278336.1"/>
    </source>
</evidence>
<name>A0ABD5R0M6_9EURY</name>
<accession>A0ABD5R0M6</accession>
<protein>
    <submittedName>
        <fullName evidence="1">Uncharacterized protein</fullName>
    </submittedName>
</protein>
<dbReference type="RefSeq" id="WP_256410538.1">
    <property type="nucleotide sequence ID" value="NZ_JANHDM010000001.1"/>
</dbReference>
<evidence type="ECO:0000313" key="2">
    <source>
        <dbReference type="Proteomes" id="UP001596118"/>
    </source>
</evidence>
<reference evidence="1 2" key="1">
    <citation type="journal article" date="2019" name="Int. J. Syst. Evol. Microbiol.">
        <title>The Global Catalogue of Microorganisms (GCM) 10K type strain sequencing project: providing services to taxonomists for standard genome sequencing and annotation.</title>
        <authorList>
            <consortium name="The Broad Institute Genomics Platform"/>
            <consortium name="The Broad Institute Genome Sequencing Center for Infectious Disease"/>
            <person name="Wu L."/>
            <person name="Ma J."/>
        </authorList>
    </citation>
    <scope>NUCLEOTIDE SEQUENCE [LARGE SCALE GENOMIC DNA]</scope>
    <source>
        <strain evidence="1 2">CGMCC 1.12124</strain>
    </source>
</reference>
<keyword evidence="2" id="KW-1185">Reference proteome</keyword>
<dbReference type="Proteomes" id="UP001596118">
    <property type="component" value="Unassembled WGS sequence"/>
</dbReference>
<organism evidence="1 2">
    <name type="scientific">Halorubrum rubrum</name>
    <dbReference type="NCBI Taxonomy" id="1126240"/>
    <lineage>
        <taxon>Archaea</taxon>
        <taxon>Methanobacteriati</taxon>
        <taxon>Methanobacteriota</taxon>
        <taxon>Stenosarchaea group</taxon>
        <taxon>Halobacteria</taxon>
        <taxon>Halobacteriales</taxon>
        <taxon>Haloferacaceae</taxon>
        <taxon>Halorubrum</taxon>
    </lineage>
</organism>
<dbReference type="AlphaFoldDB" id="A0ABD5R0M6"/>
<sequence>MRSIRVFLTVVAAVLLVSAATGGAVAQSDGDEDLFESLEEMVPVYNENAENVDLGPVNLAGTSNVYIEDGDSETVYSITMDERNRITALDDEPDEDAVRRITADRATLVGITEADNPAAAFRDAVANDDIVITGESGHVIEQVKWAVVNALKGLLL</sequence>
<dbReference type="EMBL" id="JBHSKY010000006">
    <property type="protein sequence ID" value="MFC5278336.1"/>
    <property type="molecule type" value="Genomic_DNA"/>
</dbReference>